<dbReference type="GO" id="GO:0005509">
    <property type="term" value="F:calcium ion binding"/>
    <property type="evidence" value="ECO:0007669"/>
    <property type="project" value="InterPro"/>
</dbReference>
<evidence type="ECO:0000313" key="2">
    <source>
        <dbReference type="Proteomes" id="UP000574769"/>
    </source>
</evidence>
<dbReference type="SUPFAM" id="SSF49313">
    <property type="entry name" value="Cadherin-like"/>
    <property type="match status" value="1"/>
</dbReference>
<dbReference type="Proteomes" id="UP000574769">
    <property type="component" value="Unassembled WGS sequence"/>
</dbReference>
<protein>
    <recommendedName>
        <fullName evidence="3">Dystroglycan-type cadherin-like domain-containing protein</fullName>
    </recommendedName>
</protein>
<name>A0A7W7EXS2_9SPHN</name>
<reference evidence="1 2" key="1">
    <citation type="submission" date="2020-08" db="EMBL/GenBank/DDBJ databases">
        <title>Genomic Encyclopedia of Type Strains, Phase IV (KMG-IV): sequencing the most valuable type-strain genomes for metagenomic binning, comparative biology and taxonomic classification.</title>
        <authorList>
            <person name="Goeker M."/>
        </authorList>
    </citation>
    <scope>NUCLEOTIDE SEQUENCE [LARGE SCALE GENOMIC DNA]</scope>
    <source>
        <strain evidence="1 2">DSM 15867</strain>
    </source>
</reference>
<dbReference type="Pfam" id="PF05345">
    <property type="entry name" value="He_PIG"/>
    <property type="match status" value="1"/>
</dbReference>
<organism evidence="1 2">
    <name type="scientific">Sphingomonas abaci</name>
    <dbReference type="NCBI Taxonomy" id="237611"/>
    <lineage>
        <taxon>Bacteria</taxon>
        <taxon>Pseudomonadati</taxon>
        <taxon>Pseudomonadota</taxon>
        <taxon>Alphaproteobacteria</taxon>
        <taxon>Sphingomonadales</taxon>
        <taxon>Sphingomonadaceae</taxon>
        <taxon>Sphingomonas</taxon>
    </lineage>
</organism>
<evidence type="ECO:0000313" key="1">
    <source>
        <dbReference type="EMBL" id="MBB4617897.1"/>
    </source>
</evidence>
<dbReference type="RefSeq" id="WP_184114261.1">
    <property type="nucleotide sequence ID" value="NZ_JACHNY010000004.1"/>
</dbReference>
<dbReference type="Gene3D" id="2.60.40.10">
    <property type="entry name" value="Immunoglobulins"/>
    <property type="match status" value="1"/>
</dbReference>
<dbReference type="EMBL" id="JACHNY010000004">
    <property type="protein sequence ID" value="MBB4617897.1"/>
    <property type="molecule type" value="Genomic_DNA"/>
</dbReference>
<dbReference type="GO" id="GO:0016020">
    <property type="term" value="C:membrane"/>
    <property type="evidence" value="ECO:0007669"/>
    <property type="project" value="InterPro"/>
</dbReference>
<dbReference type="InterPro" id="IPR013783">
    <property type="entry name" value="Ig-like_fold"/>
</dbReference>
<comment type="caution">
    <text evidence="1">The sequence shown here is derived from an EMBL/GenBank/DDBJ whole genome shotgun (WGS) entry which is preliminary data.</text>
</comment>
<sequence length="366" mass="36955">MLKTAIDLTSYQLAAGEPFLLEIQLQESTGAVMNLAAREFVLAFYGSGRTQVAAIDGQKLTDATGLFLRFARDGLFSDGLFGQDLTVEFAERYKNGRNVITTGKLTILASSGGVQSLDDGVVGQFVVRITMRANASSPGTLTPSQQILPYQPTLGTPAPTFTTAPSISRSGSRLTGNDGVIANGTAKTREWLLDGTVIASGGTYDLVGTEAGQITYRVLAEGAGGTLRVSSAPISVTATVTKVTITGTPPTSGQVGTAYNFMPATANGSGTKTFALSGGSLLAGLAFSTSTGAITGTPTAAGSMTGLVITVTDSTGSAALPAFSVTIAAAAQPVPAFALTGPATIAEGNPSAEYGFAGPATIAEGN</sequence>
<dbReference type="AlphaFoldDB" id="A0A7W7EXS2"/>
<proteinExistence type="predicted"/>
<keyword evidence="2" id="KW-1185">Reference proteome</keyword>
<dbReference type="InterPro" id="IPR015919">
    <property type="entry name" value="Cadherin-like_sf"/>
</dbReference>
<accession>A0A7W7EXS2</accession>
<evidence type="ECO:0008006" key="3">
    <source>
        <dbReference type="Google" id="ProtNLM"/>
    </source>
</evidence>
<gene>
    <name evidence="1" type="ORF">GGQ96_002033</name>
</gene>